<dbReference type="InterPro" id="IPR000922">
    <property type="entry name" value="Lectin_gal-bd_dom"/>
</dbReference>
<evidence type="ECO:0000256" key="1">
    <source>
        <dbReference type="ARBA" id="ARBA00004123"/>
    </source>
</evidence>
<evidence type="ECO:0000256" key="4">
    <source>
        <dbReference type="ARBA" id="ARBA00022737"/>
    </source>
</evidence>
<evidence type="ECO:0000256" key="3">
    <source>
        <dbReference type="ARBA" id="ARBA00022679"/>
    </source>
</evidence>
<dbReference type="InterPro" id="IPR012677">
    <property type="entry name" value="Nucleotide-bd_a/b_plait_sf"/>
</dbReference>
<sequence>MVPLRLVAFGLLAAAWYLTRAAEGEVIYACFNDTAEMSCEMGTKINLEHILYKVGVGTRCGEGKSEPDDGPDTYCSFPWAEMVVEDLCGNKRSCLVPVTERVFGEYPCKEQTSQSVFGRDGWTMEDSLCAPVIVEGDWTPDQTRTLNNKLQLYFGSKKKSNGGDCVVQLEEAAPRAAVYFRSEEVRERVLARDNHQITLENQTVKLRLKSASVNSAADSKTQKSEVEPGNGASAESKEESEESVQSVSVVLDNVSDKMPKDLLLMLVENISGLDDSSYSLEIIWETNQAVVTFSSPADVEKFLIVSQSSRKLEKHELTARPLEAAKSVRVEDLPPNMVKDMLELYFEKNWRLPDCITMIPDEQAAIVTFSDSKVVERICIKVDYVMRSIPVKIYPYYESLSTALYGEERPTWKMPEPFTECVHHAVWKFLLMKKLLKTINSQMHPYFCSVDLDNHKVKLSPLPSLLRQKDLTARDVDNWMSTAQNAFCQQMSQYTAFECPASTAAWKAAEKDIRSVVREDAYVVLDASKGILTFAGQADRIKHIRAPVENIILKAMSQIERHTNGVSEEMKLSPAMFYILKQDGLQKAALDISPEMSLSYNDNTQKLTISGLPAEVFQTKSWILERNMQMRKKHLDVHPSLLDFLKNVDPMDMSQDLFTSQGISAIYSVESKGVFLLGSSDHALNDAQKKIEMALSSHTLDVEDQEVLKLQNWVSLNQKLLDTYNSSRKRTVAVQYHPERRDKVMVAGFLNPVKEISRSLKEFIVNYSHVQETFRVESCAVVQYMDKKKTQDCSNIAKDNSVTVDFDSERPRIIIAGARLHVHKAKSCLKELTRALFTDEFVVDKPGAKKYFQSQGSLFLSTVMTEFSCVVVLRPDNQEDEEEENYEEENQTCYCKVKTASGVLVSVSKADICNFGVDAVVNAANEELQHIGGLALALLRAAGPQLQKLSNDYIAKCGKLSAGDAIVTSGCNLPCKHVVHAVGPRFSDYDRKKSVLLLKLAVKHSLREAEKVSCSSVALPAISSGVFGFPVELCAETIAEAVREYCDSPGSPGSLTEIHLVDNIDNTVRVLATAVNKQFIDLEPTMTIPQQVGGRGRGGSRGHQWGRGRGRGGNQSRGHWSNERGRGRGGARGGGGGRGGGREGGRGGGREGGRGGGGREGEREGGRGRGGGREGGWEGGGPWGNRGDQSPRGHAKSGGPAASVQTTAEGLKIVLWKGNIQDQTTDVVVNTISEHMNLNQGAVSKAILEGAGSRLQSAVRSEAGATTLRYGDVVVTDGFDLMCRKVFHAVCPFWDNGTGQAEEELISIIRYCLEEAEKRHMTSISFPAIGTGNLSFPRDLVSRVLLKEIHSYSRRRSPRYLSEVAIVVHPSDSHTVDCFTREFKGQTGPRNVQHEAEDFNESPVRQSQSQSQSQSQQPSASFSQVSSPSLGMYRMQMGQLTLEVSSGDITKEASDVIINSSNKDFNLKLGVSKAILDSAGLKVELECSQIVSSPGYQPGSMILTSAGSLPSRNIIHIVGQNDPAHIKDMVYSVLKVCEEHKFSSVSFPALGTGQGGADPSAVAEAMVGAVVEFVRKKQPRFVRSVKILIFQTGMVKEFHKSMTRRQGEEVEEKSVFTKIKDTVTAFFTGSGEEKLNRLVLDEEEFEPTVFQLCAENAKAVSQAKKKIEELIVAEQAQRTITEPFISKLSQSDMEELNTLQRKLTVSIRLDRTREDQEPKIHLEGLTRDVFMAESAVRDIIRKVERTENERKKAFLVRGLVEWQFPNRNGTIMPFDIYTNLILEEALENKEKHVKIKINNETYTADVKFRKAVSANGRKEVELLRKDLKADDAALPAHWDDMKGDLLKLFPVTAGSKEYNDVQTELTKTGLSANIISIERVQNETLWQSYQLMKKQLEAKNKHKNNEKMLFHGTGSNSIDLINKRGFNRSYAGAHGAMYGNGSYFAVNPAYSAQGYAKADANGHKRMYLARVLVGDFAQGQARLITPPSRGSGNSDLYDSVTDKPARPTMFIIFNDIQAYPEYLITFI</sequence>
<dbReference type="CDD" id="cd02907">
    <property type="entry name" value="Macro_Af1521_BAL-like"/>
    <property type="match status" value="1"/>
</dbReference>
<dbReference type="EMBL" id="CAWUFR010001013">
    <property type="protein sequence ID" value="CAK6982416.1"/>
    <property type="molecule type" value="Genomic_DNA"/>
</dbReference>
<dbReference type="Pfam" id="PF23085">
    <property type="entry name" value="RRM_PARP14_3"/>
    <property type="match status" value="1"/>
</dbReference>
<dbReference type="Pfam" id="PF23253">
    <property type="entry name" value="KH_PARP14_6"/>
    <property type="match status" value="1"/>
</dbReference>
<dbReference type="Pfam" id="PF23249">
    <property type="entry name" value="KH_PARP14_3"/>
    <property type="match status" value="1"/>
</dbReference>
<comment type="similarity">
    <text evidence="7">Belongs to the ARTD/PARP family.</text>
</comment>
<feature type="region of interest" description="Disordered" evidence="9">
    <location>
        <begin position="215"/>
        <end position="244"/>
    </location>
</feature>
<feature type="compositionally biased region" description="Basic and acidic residues" evidence="9">
    <location>
        <begin position="1140"/>
        <end position="1176"/>
    </location>
</feature>
<dbReference type="SUPFAM" id="SSF56399">
    <property type="entry name" value="ADP-ribosylation"/>
    <property type="match status" value="1"/>
</dbReference>
<dbReference type="InterPro" id="IPR052056">
    <property type="entry name" value="Mono-ARTD/PARP"/>
</dbReference>
<dbReference type="GO" id="GO:0005634">
    <property type="term" value="C:nucleus"/>
    <property type="evidence" value="ECO:0007669"/>
    <property type="project" value="UniProtKB-SubCell"/>
</dbReference>
<feature type="region of interest" description="Disordered" evidence="9">
    <location>
        <begin position="1088"/>
        <end position="1204"/>
    </location>
</feature>
<dbReference type="PANTHER" id="PTHR14453">
    <property type="entry name" value="PARP/ZINC FINGER CCCH TYPE DOMAIN CONTAINING PROTEIN"/>
    <property type="match status" value="1"/>
</dbReference>
<feature type="region of interest" description="Disordered" evidence="9">
    <location>
        <begin position="1385"/>
        <end position="1426"/>
    </location>
</feature>
<dbReference type="GO" id="GO:0003714">
    <property type="term" value="F:transcription corepressor activity"/>
    <property type="evidence" value="ECO:0007669"/>
    <property type="project" value="TreeGrafter"/>
</dbReference>
<evidence type="ECO:0000256" key="2">
    <source>
        <dbReference type="ARBA" id="ARBA00022676"/>
    </source>
</evidence>
<dbReference type="InterPro" id="IPR043159">
    <property type="entry name" value="Lectin_gal-bd_sf"/>
</dbReference>
<dbReference type="Pfam" id="PF22005">
    <property type="entry name" value="WWE_1"/>
    <property type="match status" value="1"/>
</dbReference>
<dbReference type="Proteomes" id="UP001314229">
    <property type="component" value="Unassembled WGS sequence"/>
</dbReference>
<dbReference type="PROSITE" id="PS51059">
    <property type="entry name" value="PARP_CATALYTIC"/>
    <property type="match status" value="1"/>
</dbReference>
<feature type="compositionally biased region" description="Gly residues" evidence="9">
    <location>
        <begin position="1128"/>
        <end position="1139"/>
    </location>
</feature>
<dbReference type="Gene3D" id="3.30.70.330">
    <property type="match status" value="2"/>
</dbReference>
<feature type="domain" description="SUEL-type lectin" evidence="11">
    <location>
        <begin position="29"/>
        <end position="109"/>
    </location>
</feature>
<feature type="signal peptide" evidence="10">
    <location>
        <begin position="1"/>
        <end position="21"/>
    </location>
</feature>
<dbReference type="Gene3D" id="3.40.220.10">
    <property type="entry name" value="Leucine Aminopeptidase, subunit E, domain 1"/>
    <property type="match status" value="3"/>
</dbReference>
<evidence type="ECO:0000256" key="5">
    <source>
        <dbReference type="ARBA" id="ARBA00023027"/>
    </source>
</evidence>
<dbReference type="InterPro" id="IPR012317">
    <property type="entry name" value="Poly(ADP-ribose)pol_cat_dom"/>
</dbReference>
<dbReference type="InterPro" id="IPR057047">
    <property type="entry name" value="PARP14_KH_5"/>
</dbReference>
<evidence type="ECO:0000259" key="13">
    <source>
        <dbReference type="PROSITE" id="PS51059"/>
    </source>
</evidence>
<dbReference type="Pfam" id="PF23254">
    <property type="entry name" value="KH_PARP14_8"/>
    <property type="match status" value="1"/>
</dbReference>
<dbReference type="Pfam" id="PF01661">
    <property type="entry name" value="Macro"/>
    <property type="match status" value="3"/>
</dbReference>
<dbReference type="InterPro" id="IPR004170">
    <property type="entry name" value="WWE_dom"/>
</dbReference>
<dbReference type="InterPro" id="IPR057045">
    <property type="entry name" value="PARP14_KH_3"/>
</dbReference>
<dbReference type="Pfam" id="PF23222">
    <property type="entry name" value="RRM_PARP14_1"/>
    <property type="match status" value="1"/>
</dbReference>
<dbReference type="CDD" id="cd22823">
    <property type="entry name" value="Gal_Rha_Lectin"/>
    <property type="match status" value="1"/>
</dbReference>
<keyword evidence="6" id="KW-0539">Nucleus</keyword>
<dbReference type="Gene3D" id="2.60.120.740">
    <property type="match status" value="1"/>
</dbReference>
<dbReference type="Pfam" id="PF23245">
    <property type="entry name" value="RRM_PARP14_2"/>
    <property type="match status" value="1"/>
</dbReference>
<dbReference type="InterPro" id="IPR057043">
    <property type="entry name" value="PARP14_KH_2"/>
</dbReference>
<dbReference type="SUPFAM" id="SSF52949">
    <property type="entry name" value="Macro domain-like"/>
    <property type="match status" value="3"/>
</dbReference>
<dbReference type="SUPFAM" id="SSF117839">
    <property type="entry name" value="WWE domain"/>
    <property type="match status" value="1"/>
</dbReference>
<dbReference type="InterPro" id="IPR037197">
    <property type="entry name" value="WWE_dom_sf"/>
</dbReference>
<protein>
    <recommendedName>
        <fullName evidence="8">Poly [ADP-ribose] polymerase</fullName>
        <shortName evidence="8">PARP</shortName>
        <ecNumber evidence="8">2.4.2.-</ecNumber>
    </recommendedName>
</protein>
<evidence type="ECO:0000259" key="12">
    <source>
        <dbReference type="PROSITE" id="PS50918"/>
    </source>
</evidence>
<dbReference type="InterPro" id="IPR057044">
    <property type="entry name" value="PARP14_KH_1"/>
</dbReference>
<dbReference type="PROSITE" id="PS51154">
    <property type="entry name" value="MACRO"/>
    <property type="match status" value="3"/>
</dbReference>
<evidence type="ECO:0000256" key="8">
    <source>
        <dbReference type="RuleBase" id="RU362114"/>
    </source>
</evidence>
<feature type="compositionally biased region" description="Basic residues" evidence="9">
    <location>
        <begin position="1098"/>
        <end position="1110"/>
    </location>
</feature>
<dbReference type="Pfam" id="PF23252">
    <property type="entry name" value="KH_PARP14_5"/>
    <property type="match status" value="1"/>
</dbReference>
<dbReference type="EC" id="2.4.2.-" evidence="8"/>
<keyword evidence="4" id="KW-0677">Repeat</keyword>
<keyword evidence="2 8" id="KW-0328">Glycosyltransferase</keyword>
<dbReference type="PANTHER" id="PTHR14453:SF106">
    <property type="entry name" value="POLY [ADP-RIBOSE] POLYMERASE"/>
    <property type="match status" value="1"/>
</dbReference>
<dbReference type="Pfam" id="PF23084">
    <property type="entry name" value="KH_PARP14_1"/>
    <property type="match status" value="1"/>
</dbReference>
<dbReference type="InterPro" id="IPR057051">
    <property type="entry name" value="PARP14_RPM_1"/>
</dbReference>
<keyword evidence="10" id="KW-0732">Signal</keyword>
<name>A0AAV1QDU7_SCOSC</name>
<evidence type="ECO:0000313" key="15">
    <source>
        <dbReference type="EMBL" id="CAK6982416.1"/>
    </source>
</evidence>
<feature type="chain" id="PRO_5043640115" description="Poly [ADP-ribose] polymerase" evidence="10">
    <location>
        <begin position="22"/>
        <end position="2027"/>
    </location>
</feature>
<dbReference type="GO" id="GO:0070212">
    <property type="term" value="P:protein poly-ADP-ribosylation"/>
    <property type="evidence" value="ECO:0007669"/>
    <property type="project" value="TreeGrafter"/>
</dbReference>
<evidence type="ECO:0000256" key="9">
    <source>
        <dbReference type="SAM" id="MobiDB-lite"/>
    </source>
</evidence>
<comment type="caution">
    <text evidence="15">The sequence shown here is derived from an EMBL/GenBank/DDBJ whole genome shotgun (WGS) entry which is preliminary data.</text>
</comment>
<dbReference type="Pfam" id="PF23248">
    <property type="entry name" value="KH_PARP14_2"/>
    <property type="match status" value="1"/>
</dbReference>
<evidence type="ECO:0000313" key="16">
    <source>
        <dbReference type="Proteomes" id="UP001314229"/>
    </source>
</evidence>
<dbReference type="Gene3D" id="3.30.720.50">
    <property type="match status" value="1"/>
</dbReference>
<dbReference type="PROSITE" id="PS50918">
    <property type="entry name" value="WWE"/>
    <property type="match status" value="1"/>
</dbReference>
<dbReference type="CDD" id="cd01439">
    <property type="entry name" value="TCCD_inducible_PARP_like"/>
    <property type="match status" value="1"/>
</dbReference>
<dbReference type="InterPro" id="IPR002589">
    <property type="entry name" value="Macro_dom"/>
</dbReference>
<dbReference type="InterPro" id="IPR043472">
    <property type="entry name" value="Macro_dom-like"/>
</dbReference>
<dbReference type="FunFam" id="3.90.228.10:FF:000008">
    <property type="entry name" value="Poly [ADP-ribose] polymerase"/>
    <property type="match status" value="1"/>
</dbReference>
<dbReference type="InterPro" id="IPR057050">
    <property type="entry name" value="RRM_PARP14_2"/>
</dbReference>
<evidence type="ECO:0000256" key="10">
    <source>
        <dbReference type="SAM" id="SignalP"/>
    </source>
</evidence>
<gene>
    <name evidence="15" type="ORF">FSCOSCO3_A001806</name>
</gene>
<comment type="subcellular location">
    <subcellularLocation>
        <location evidence="1">Nucleus</location>
    </subcellularLocation>
</comment>
<keyword evidence="5 8" id="KW-0520">NAD</keyword>
<keyword evidence="16" id="KW-1185">Reference proteome</keyword>
<feature type="compositionally biased region" description="Low complexity" evidence="9">
    <location>
        <begin position="1402"/>
        <end position="1426"/>
    </location>
</feature>
<organism evidence="15 16">
    <name type="scientific">Scomber scombrus</name>
    <name type="common">Atlantic mackerel</name>
    <name type="synonym">Scomber vernalis</name>
    <dbReference type="NCBI Taxonomy" id="13677"/>
    <lineage>
        <taxon>Eukaryota</taxon>
        <taxon>Metazoa</taxon>
        <taxon>Chordata</taxon>
        <taxon>Craniata</taxon>
        <taxon>Vertebrata</taxon>
        <taxon>Euteleostomi</taxon>
        <taxon>Actinopterygii</taxon>
        <taxon>Neopterygii</taxon>
        <taxon>Teleostei</taxon>
        <taxon>Neoteleostei</taxon>
        <taxon>Acanthomorphata</taxon>
        <taxon>Pelagiaria</taxon>
        <taxon>Scombriformes</taxon>
        <taxon>Scombridae</taxon>
        <taxon>Scomber</taxon>
    </lineage>
</organism>
<dbReference type="PROSITE" id="PS50228">
    <property type="entry name" value="SUEL_LECTIN"/>
    <property type="match status" value="1"/>
</dbReference>
<proteinExistence type="inferred from homology"/>
<evidence type="ECO:0000259" key="11">
    <source>
        <dbReference type="PROSITE" id="PS50228"/>
    </source>
</evidence>
<dbReference type="SMART" id="SM00506">
    <property type="entry name" value="A1pp"/>
    <property type="match status" value="3"/>
</dbReference>
<dbReference type="GO" id="GO:0003950">
    <property type="term" value="F:NAD+ poly-ADP-ribosyltransferase activity"/>
    <property type="evidence" value="ECO:0007669"/>
    <property type="project" value="UniProtKB-UniRule"/>
</dbReference>
<reference evidence="15 16" key="1">
    <citation type="submission" date="2024-01" db="EMBL/GenBank/DDBJ databases">
        <authorList>
            <person name="Alioto T."/>
            <person name="Alioto T."/>
            <person name="Gomez Garrido J."/>
        </authorList>
    </citation>
    <scope>NUCLEOTIDE SEQUENCE [LARGE SCALE GENOMIC DNA]</scope>
</reference>
<feature type="domain" description="PARP catalytic" evidence="13">
    <location>
        <begin position="1834"/>
        <end position="2027"/>
    </location>
</feature>
<dbReference type="GO" id="GO:0030246">
    <property type="term" value="F:carbohydrate binding"/>
    <property type="evidence" value="ECO:0007669"/>
    <property type="project" value="InterPro"/>
</dbReference>
<feature type="domain" description="WWE" evidence="12">
    <location>
        <begin position="1748"/>
        <end position="1824"/>
    </location>
</feature>
<feature type="domain" description="Macro" evidence="14">
    <location>
        <begin position="892"/>
        <end position="1079"/>
    </location>
</feature>
<feature type="domain" description="Macro" evidence="14">
    <location>
        <begin position="1429"/>
        <end position="1606"/>
    </location>
</feature>
<dbReference type="InterPro" id="IPR057049">
    <property type="entry name" value="PARP14_KH_8"/>
</dbReference>
<dbReference type="GO" id="GO:0005737">
    <property type="term" value="C:cytoplasm"/>
    <property type="evidence" value="ECO:0007669"/>
    <property type="project" value="TreeGrafter"/>
</dbReference>
<feature type="domain" description="Macro" evidence="14">
    <location>
        <begin position="1200"/>
        <end position="1387"/>
    </location>
</feature>
<evidence type="ECO:0000256" key="7">
    <source>
        <dbReference type="ARBA" id="ARBA00024347"/>
    </source>
</evidence>
<dbReference type="Pfam" id="PF23251">
    <property type="entry name" value="KH_PARP14_4"/>
    <property type="match status" value="1"/>
</dbReference>
<dbReference type="InterPro" id="IPR057046">
    <property type="entry name" value="PARP14_KH_4"/>
</dbReference>
<dbReference type="Pfam" id="PF00644">
    <property type="entry name" value="PARP"/>
    <property type="match status" value="1"/>
</dbReference>
<dbReference type="Gene3D" id="3.90.228.10">
    <property type="match status" value="1"/>
</dbReference>
<dbReference type="GO" id="GO:0010629">
    <property type="term" value="P:negative regulation of gene expression"/>
    <property type="evidence" value="ECO:0007669"/>
    <property type="project" value="TreeGrafter"/>
</dbReference>
<evidence type="ECO:0000256" key="6">
    <source>
        <dbReference type="ARBA" id="ARBA00023242"/>
    </source>
</evidence>
<accession>A0AAV1QDU7</accession>
<dbReference type="InterPro" id="IPR054596">
    <property type="entry name" value="PARP14_WWE"/>
</dbReference>
<dbReference type="GO" id="GO:1990404">
    <property type="term" value="F:NAD+-protein mono-ADP-ribosyltransferase activity"/>
    <property type="evidence" value="ECO:0007669"/>
    <property type="project" value="TreeGrafter"/>
</dbReference>
<evidence type="ECO:0000259" key="14">
    <source>
        <dbReference type="PROSITE" id="PS51154"/>
    </source>
</evidence>
<keyword evidence="3 8" id="KW-0808">Transferase</keyword>
<dbReference type="InterPro" id="IPR057048">
    <property type="entry name" value="PARP14_KH_6"/>
</dbReference>